<dbReference type="InParanoid" id="G0QWC4"/>
<sequence>MANQQCIKHFLKQTQQLQKIQAMANKYKQFLPKQYLMIQKLINNTKPLQQQKIYAKFPRGSKLYNLKQKNFGLIMTLKVLQQPDYPLNCKFISFQMSQRIKMTQWQYNMRLKIKNRNFKYTYMPYSLKQISFLSLLQTLSVQKQTMLQQKKSNLKMQEKQEEKQGLNTIILTKLHAILVILRFYQIKKWKQK</sequence>
<evidence type="ECO:0000313" key="2">
    <source>
        <dbReference type="Proteomes" id="UP000008983"/>
    </source>
</evidence>
<dbReference type="AlphaFoldDB" id="G0QWC4"/>
<keyword evidence="2" id="KW-1185">Reference proteome</keyword>
<gene>
    <name evidence="1" type="ORF">IMG5_130970</name>
</gene>
<evidence type="ECO:0000313" key="1">
    <source>
        <dbReference type="EMBL" id="EGR30471.1"/>
    </source>
</evidence>
<dbReference type="RefSeq" id="XP_004032058.1">
    <property type="nucleotide sequence ID" value="XM_004032010.1"/>
</dbReference>
<dbReference type="Proteomes" id="UP000008983">
    <property type="component" value="Unassembled WGS sequence"/>
</dbReference>
<name>G0QWC4_ICHMU</name>
<dbReference type="EMBL" id="GL983988">
    <property type="protein sequence ID" value="EGR30471.1"/>
    <property type="molecule type" value="Genomic_DNA"/>
</dbReference>
<reference evidence="1 2" key="1">
    <citation type="submission" date="2011-07" db="EMBL/GenBank/DDBJ databases">
        <authorList>
            <person name="Coyne R."/>
            <person name="Brami D."/>
            <person name="Johnson J."/>
            <person name="Hostetler J."/>
            <person name="Hannick L."/>
            <person name="Clark T."/>
            <person name="Cassidy-Hanley D."/>
            <person name="Inman J."/>
        </authorList>
    </citation>
    <scope>NUCLEOTIDE SEQUENCE [LARGE SCALE GENOMIC DNA]</scope>
    <source>
        <strain evidence="1 2">G5</strain>
    </source>
</reference>
<accession>G0QWC4</accession>
<protein>
    <submittedName>
        <fullName evidence="1">Uncharacterized protein</fullName>
    </submittedName>
</protein>
<dbReference type="GeneID" id="14906594"/>
<proteinExistence type="predicted"/>
<organism evidence="1 2">
    <name type="scientific">Ichthyophthirius multifiliis</name>
    <name type="common">White spot disease agent</name>
    <name type="synonym">Ich</name>
    <dbReference type="NCBI Taxonomy" id="5932"/>
    <lineage>
        <taxon>Eukaryota</taxon>
        <taxon>Sar</taxon>
        <taxon>Alveolata</taxon>
        <taxon>Ciliophora</taxon>
        <taxon>Intramacronucleata</taxon>
        <taxon>Oligohymenophorea</taxon>
        <taxon>Hymenostomatida</taxon>
        <taxon>Ophryoglenina</taxon>
        <taxon>Ichthyophthirius</taxon>
    </lineage>
</organism>